<reference evidence="1 2" key="1">
    <citation type="submission" date="2020-09" db="EMBL/GenBank/DDBJ databases">
        <title>De no assembly of potato wild relative species, Solanum commersonii.</title>
        <authorList>
            <person name="Cho K."/>
        </authorList>
    </citation>
    <scope>NUCLEOTIDE SEQUENCE [LARGE SCALE GENOMIC DNA]</scope>
    <source>
        <strain evidence="1">LZ3.2</strain>
        <tissue evidence="1">Leaf</tissue>
    </source>
</reference>
<proteinExistence type="predicted"/>
<organism evidence="1 2">
    <name type="scientific">Solanum commersonii</name>
    <name type="common">Commerson's wild potato</name>
    <name type="synonym">Commerson's nightshade</name>
    <dbReference type="NCBI Taxonomy" id="4109"/>
    <lineage>
        <taxon>Eukaryota</taxon>
        <taxon>Viridiplantae</taxon>
        <taxon>Streptophyta</taxon>
        <taxon>Embryophyta</taxon>
        <taxon>Tracheophyta</taxon>
        <taxon>Spermatophyta</taxon>
        <taxon>Magnoliopsida</taxon>
        <taxon>eudicotyledons</taxon>
        <taxon>Gunneridae</taxon>
        <taxon>Pentapetalae</taxon>
        <taxon>asterids</taxon>
        <taxon>lamiids</taxon>
        <taxon>Solanales</taxon>
        <taxon>Solanaceae</taxon>
        <taxon>Solanoideae</taxon>
        <taxon>Solaneae</taxon>
        <taxon>Solanum</taxon>
    </lineage>
</organism>
<sequence>MPPEKYIRGHLLGVILRSKRYPMHPRCNLERGSEERARQEVAILEDQCSLRMNPPSFSSNIIEDLENFMEEEEEYLVLCVFLILSELNWLPPHIK</sequence>
<name>A0A9J5XJ43_SOLCO</name>
<dbReference type="Proteomes" id="UP000824120">
    <property type="component" value="Chromosome 9"/>
</dbReference>
<dbReference type="EMBL" id="JACXVP010000009">
    <property type="protein sequence ID" value="KAG5586992.1"/>
    <property type="molecule type" value="Genomic_DNA"/>
</dbReference>
<comment type="caution">
    <text evidence="1">The sequence shown here is derived from an EMBL/GenBank/DDBJ whole genome shotgun (WGS) entry which is preliminary data.</text>
</comment>
<evidence type="ECO:0000313" key="2">
    <source>
        <dbReference type="Proteomes" id="UP000824120"/>
    </source>
</evidence>
<protein>
    <submittedName>
        <fullName evidence="1">Uncharacterized protein</fullName>
    </submittedName>
</protein>
<evidence type="ECO:0000313" key="1">
    <source>
        <dbReference type="EMBL" id="KAG5586992.1"/>
    </source>
</evidence>
<dbReference type="AlphaFoldDB" id="A0A9J5XJ43"/>
<accession>A0A9J5XJ43</accession>
<gene>
    <name evidence="1" type="ORF">H5410_047426</name>
</gene>
<keyword evidence="2" id="KW-1185">Reference proteome</keyword>